<evidence type="ECO:0000313" key="10">
    <source>
        <dbReference type="Proteomes" id="UP000654370"/>
    </source>
</evidence>
<dbReference type="InterPro" id="IPR009580">
    <property type="entry name" value="GPI_biosynthesis_protein_Pig-F"/>
</dbReference>
<dbReference type="AlphaFoldDB" id="A0A8H7PRV5"/>
<dbReference type="Pfam" id="PF06699">
    <property type="entry name" value="PIG-F"/>
    <property type="match status" value="1"/>
</dbReference>
<dbReference type="UniPathway" id="UPA00196"/>
<comment type="caution">
    <text evidence="9">The sequence shown here is derived from an EMBL/GenBank/DDBJ whole genome shotgun (WGS) entry which is preliminary data.</text>
</comment>
<feature type="transmembrane region" description="Helical" evidence="8">
    <location>
        <begin position="22"/>
        <end position="46"/>
    </location>
</feature>
<evidence type="ECO:0000256" key="3">
    <source>
        <dbReference type="ARBA" id="ARBA00022502"/>
    </source>
</evidence>
<keyword evidence="6 8" id="KW-1133">Transmembrane helix</keyword>
<evidence type="ECO:0000256" key="4">
    <source>
        <dbReference type="ARBA" id="ARBA00022692"/>
    </source>
</evidence>
<evidence type="ECO:0000256" key="1">
    <source>
        <dbReference type="ARBA" id="ARBA00004477"/>
    </source>
</evidence>
<keyword evidence="10" id="KW-1185">Reference proteome</keyword>
<reference evidence="9" key="1">
    <citation type="submission" date="2020-12" db="EMBL/GenBank/DDBJ databases">
        <title>Metabolic potential, ecology and presence of endohyphal bacteria is reflected in genomic diversity of Mucoromycotina.</title>
        <authorList>
            <person name="Muszewska A."/>
            <person name="Okrasinska A."/>
            <person name="Steczkiewicz K."/>
            <person name="Drgas O."/>
            <person name="Orlowska M."/>
            <person name="Perlinska-Lenart U."/>
            <person name="Aleksandrzak-Piekarczyk T."/>
            <person name="Szatraj K."/>
            <person name="Zielenkiewicz U."/>
            <person name="Pilsyk S."/>
            <person name="Malc E."/>
            <person name="Mieczkowski P."/>
            <person name="Kruszewska J.S."/>
            <person name="Biernat P."/>
            <person name="Pawlowska J."/>
        </authorList>
    </citation>
    <scope>NUCLEOTIDE SEQUENCE</scope>
    <source>
        <strain evidence="9">WA0000067209</strain>
    </source>
</reference>
<evidence type="ECO:0008006" key="11">
    <source>
        <dbReference type="Google" id="ProtNLM"/>
    </source>
</evidence>
<keyword evidence="3" id="KW-0337">GPI-anchor biosynthesis</keyword>
<keyword evidence="5" id="KW-0256">Endoplasmic reticulum</keyword>
<organism evidence="9 10">
    <name type="scientific">Mortierella isabellina</name>
    <name type="common">Filamentous fungus</name>
    <name type="synonym">Umbelopsis isabellina</name>
    <dbReference type="NCBI Taxonomy" id="91625"/>
    <lineage>
        <taxon>Eukaryota</taxon>
        <taxon>Fungi</taxon>
        <taxon>Fungi incertae sedis</taxon>
        <taxon>Mucoromycota</taxon>
        <taxon>Mucoromycotina</taxon>
        <taxon>Umbelopsidomycetes</taxon>
        <taxon>Umbelopsidales</taxon>
        <taxon>Umbelopsidaceae</taxon>
        <taxon>Umbelopsis</taxon>
    </lineage>
</organism>
<evidence type="ECO:0000256" key="6">
    <source>
        <dbReference type="ARBA" id="ARBA00022989"/>
    </source>
</evidence>
<evidence type="ECO:0000313" key="9">
    <source>
        <dbReference type="EMBL" id="KAG2179132.1"/>
    </source>
</evidence>
<evidence type="ECO:0000256" key="5">
    <source>
        <dbReference type="ARBA" id="ARBA00022824"/>
    </source>
</evidence>
<protein>
    <recommendedName>
        <fullName evidence="11">Glycosylphosphatidylinositol anchor biosynthesis protein 11</fullName>
    </recommendedName>
</protein>
<evidence type="ECO:0000256" key="2">
    <source>
        <dbReference type="ARBA" id="ARBA00004687"/>
    </source>
</evidence>
<gene>
    <name evidence="9" type="ORF">INT43_001982</name>
</gene>
<dbReference type="GO" id="GO:0005789">
    <property type="term" value="C:endoplasmic reticulum membrane"/>
    <property type="evidence" value="ECO:0007669"/>
    <property type="project" value="UniProtKB-SubCell"/>
</dbReference>
<comment type="subcellular location">
    <subcellularLocation>
        <location evidence="1">Endoplasmic reticulum membrane</location>
        <topology evidence="1">Multi-pass membrane protein</topology>
    </subcellularLocation>
</comment>
<keyword evidence="7 8" id="KW-0472">Membrane</keyword>
<feature type="transmembrane region" description="Helical" evidence="8">
    <location>
        <begin position="67"/>
        <end position="86"/>
    </location>
</feature>
<sequence>MVVSAIIHIVAVLLGAPFLDKLWSTACFSVLVATVVCLPVTNQLGIADSEIYTRVFMKHRPITNSEMAAYIQAVSVLVGAWLGAVVIPLDWERPWQQWPISCVLGAIVGQAIGSVSTAVLYFMPTTLENDDRKNQ</sequence>
<dbReference type="EMBL" id="JAEPQZ010000007">
    <property type="protein sequence ID" value="KAG2179132.1"/>
    <property type="molecule type" value="Genomic_DNA"/>
</dbReference>
<name>A0A8H7PRV5_MORIS</name>
<proteinExistence type="predicted"/>
<accession>A0A8H7PRV5</accession>
<dbReference type="OrthoDB" id="17366at2759"/>
<dbReference type="Proteomes" id="UP000654370">
    <property type="component" value="Unassembled WGS sequence"/>
</dbReference>
<evidence type="ECO:0000256" key="7">
    <source>
        <dbReference type="ARBA" id="ARBA00023136"/>
    </source>
</evidence>
<dbReference type="GO" id="GO:0006506">
    <property type="term" value="P:GPI anchor biosynthetic process"/>
    <property type="evidence" value="ECO:0007669"/>
    <property type="project" value="UniProtKB-UniPathway"/>
</dbReference>
<comment type="pathway">
    <text evidence="2">Glycolipid biosynthesis; glycosylphosphatidylinositol-anchor biosynthesis.</text>
</comment>
<feature type="transmembrane region" description="Helical" evidence="8">
    <location>
        <begin position="98"/>
        <end position="123"/>
    </location>
</feature>
<evidence type="ECO:0000256" key="8">
    <source>
        <dbReference type="SAM" id="Phobius"/>
    </source>
</evidence>
<keyword evidence="4 8" id="KW-0812">Transmembrane</keyword>